<evidence type="ECO:0000256" key="1">
    <source>
        <dbReference type="SAM" id="MobiDB-lite"/>
    </source>
</evidence>
<gene>
    <name evidence="2" type="ORF">RND81_08G026000</name>
</gene>
<protein>
    <submittedName>
        <fullName evidence="2">Uncharacterized protein</fullName>
    </submittedName>
</protein>
<feature type="compositionally biased region" description="Polar residues" evidence="1">
    <location>
        <begin position="35"/>
        <end position="48"/>
    </location>
</feature>
<keyword evidence="3" id="KW-1185">Reference proteome</keyword>
<feature type="compositionally biased region" description="Gly residues" evidence="1">
    <location>
        <begin position="63"/>
        <end position="88"/>
    </location>
</feature>
<dbReference type="Proteomes" id="UP001443914">
    <property type="component" value="Unassembled WGS sequence"/>
</dbReference>
<proteinExistence type="predicted"/>
<evidence type="ECO:0000313" key="3">
    <source>
        <dbReference type="Proteomes" id="UP001443914"/>
    </source>
</evidence>
<organism evidence="2 3">
    <name type="scientific">Saponaria officinalis</name>
    <name type="common">Common soapwort</name>
    <name type="synonym">Lychnis saponaria</name>
    <dbReference type="NCBI Taxonomy" id="3572"/>
    <lineage>
        <taxon>Eukaryota</taxon>
        <taxon>Viridiplantae</taxon>
        <taxon>Streptophyta</taxon>
        <taxon>Embryophyta</taxon>
        <taxon>Tracheophyta</taxon>
        <taxon>Spermatophyta</taxon>
        <taxon>Magnoliopsida</taxon>
        <taxon>eudicotyledons</taxon>
        <taxon>Gunneridae</taxon>
        <taxon>Pentapetalae</taxon>
        <taxon>Caryophyllales</taxon>
        <taxon>Caryophyllaceae</taxon>
        <taxon>Caryophylleae</taxon>
        <taxon>Saponaria</taxon>
    </lineage>
</organism>
<dbReference type="AlphaFoldDB" id="A0AAW1J2H0"/>
<feature type="region of interest" description="Disordered" evidence="1">
    <location>
        <begin position="133"/>
        <end position="165"/>
    </location>
</feature>
<comment type="caution">
    <text evidence="2">The sequence shown here is derived from an EMBL/GenBank/DDBJ whole genome shotgun (WGS) entry which is preliminary data.</text>
</comment>
<feature type="region of interest" description="Disordered" evidence="1">
    <location>
        <begin position="1"/>
        <end position="120"/>
    </location>
</feature>
<dbReference type="EMBL" id="JBDFQZ010000008">
    <property type="protein sequence ID" value="KAK9697269.1"/>
    <property type="molecule type" value="Genomic_DNA"/>
</dbReference>
<name>A0AAW1J2H0_SAPOF</name>
<evidence type="ECO:0000313" key="2">
    <source>
        <dbReference type="EMBL" id="KAK9697269.1"/>
    </source>
</evidence>
<reference evidence="2" key="1">
    <citation type="submission" date="2024-03" db="EMBL/GenBank/DDBJ databases">
        <title>WGS assembly of Saponaria officinalis var. Norfolk2.</title>
        <authorList>
            <person name="Jenkins J."/>
            <person name="Shu S."/>
            <person name="Grimwood J."/>
            <person name="Barry K."/>
            <person name="Goodstein D."/>
            <person name="Schmutz J."/>
            <person name="Leebens-Mack J."/>
            <person name="Osbourn A."/>
        </authorList>
    </citation>
    <scope>NUCLEOTIDE SEQUENCE [LARGE SCALE GENOMIC DNA]</scope>
    <source>
        <strain evidence="2">JIC</strain>
    </source>
</reference>
<sequence length="165" mass="16851">MSCSVCKSKTHNKRKCPDKAQPPPPNKSRVGRPGTSENNGTSIVVRQTTENHHDTVAQPSRAGRGGRVIRSGGGSRGGARGRALGGSSGEDSRGKARGRARGGARGGLEAGSRGFTTKVSQGMGVLIDREGYAYTNVPGSSSGPTSIRLGTEDPSTQASTCAASN</sequence>
<accession>A0AAW1J2H0</accession>
<feature type="compositionally biased region" description="Polar residues" evidence="1">
    <location>
        <begin position="153"/>
        <end position="165"/>
    </location>
</feature>